<organism evidence="2">
    <name type="scientific">bioreactor metagenome</name>
    <dbReference type="NCBI Taxonomy" id="1076179"/>
    <lineage>
        <taxon>unclassified sequences</taxon>
        <taxon>metagenomes</taxon>
        <taxon>ecological metagenomes</taxon>
    </lineage>
</organism>
<dbReference type="InterPro" id="IPR002942">
    <property type="entry name" value="S4_RNA-bd"/>
</dbReference>
<dbReference type="PANTHER" id="PTHR13633">
    <property type="entry name" value="MITOCHONDRIAL TRANSCRIPTION RESCUE FACTOR 1"/>
    <property type="match status" value="1"/>
</dbReference>
<dbReference type="InterPro" id="IPR040591">
    <property type="entry name" value="RqcP2_RBD"/>
</dbReference>
<evidence type="ECO:0000259" key="1">
    <source>
        <dbReference type="SMART" id="SM00363"/>
    </source>
</evidence>
<dbReference type="GO" id="GO:0003723">
    <property type="term" value="F:RNA binding"/>
    <property type="evidence" value="ECO:0007669"/>
    <property type="project" value="InterPro"/>
</dbReference>
<sequence length="261" mass="29140">MADREKILRYYRSQDDGDLAARLLDLVEYAIKYRRYKISEFLDPHGISIVETIAAHYDQISTTSDGGYLGAERVKAAFVAEDYAGSIDFNIATISFRWDSIYYHITHRDILGALMGLGIKREVLGDIIVRPGICHIIVDNTLTEFILQNIVTIGAAPVSTSLADLSDIPPREEKTKDIKTTVPSLRLDVVAAAGYGVSRTRMSEEITADKVKINWQNVKNSSHTIKAGDIISMRGRGRVEVCEIIGHTKKGRISILLKRFI</sequence>
<dbReference type="AlphaFoldDB" id="A0A644T0N9"/>
<dbReference type="CDD" id="cd00165">
    <property type="entry name" value="S4"/>
    <property type="match status" value="1"/>
</dbReference>
<comment type="caution">
    <text evidence="2">The sequence shown here is derived from an EMBL/GenBank/DDBJ whole genome shotgun (WGS) entry which is preliminary data.</text>
</comment>
<protein>
    <recommendedName>
        <fullName evidence="1">RNA-binding S4 domain-containing protein</fullName>
    </recommendedName>
</protein>
<dbReference type="PROSITE" id="PS50889">
    <property type="entry name" value="S4"/>
    <property type="match status" value="1"/>
</dbReference>
<dbReference type="InterPro" id="IPR012677">
    <property type="entry name" value="Nucleotide-bd_a/b_plait_sf"/>
</dbReference>
<gene>
    <name evidence="2" type="ORF">SDC9_06044</name>
</gene>
<dbReference type="Pfam" id="PF17774">
    <property type="entry name" value="YlmH_RBD"/>
    <property type="match status" value="1"/>
</dbReference>
<dbReference type="Gene3D" id="3.30.70.330">
    <property type="match status" value="1"/>
</dbReference>
<dbReference type="Gene3D" id="3.30.1370.160">
    <property type="match status" value="1"/>
</dbReference>
<reference evidence="2" key="1">
    <citation type="submission" date="2019-08" db="EMBL/GenBank/DDBJ databases">
        <authorList>
            <person name="Kucharzyk K."/>
            <person name="Murdoch R.W."/>
            <person name="Higgins S."/>
            <person name="Loffler F."/>
        </authorList>
    </citation>
    <scope>NUCLEOTIDE SEQUENCE</scope>
</reference>
<dbReference type="SUPFAM" id="SSF55174">
    <property type="entry name" value="Alpha-L RNA-binding motif"/>
    <property type="match status" value="1"/>
</dbReference>
<dbReference type="Gene3D" id="3.10.290.10">
    <property type="entry name" value="RNA-binding S4 domain"/>
    <property type="match status" value="1"/>
</dbReference>
<dbReference type="EMBL" id="VSSQ01000012">
    <property type="protein sequence ID" value="MPL60483.1"/>
    <property type="molecule type" value="Genomic_DNA"/>
</dbReference>
<proteinExistence type="predicted"/>
<dbReference type="InterPro" id="IPR036986">
    <property type="entry name" value="S4_RNA-bd_sf"/>
</dbReference>
<dbReference type="PANTHER" id="PTHR13633:SF3">
    <property type="entry name" value="MITOCHONDRIAL TRANSCRIPTION RESCUE FACTOR 1"/>
    <property type="match status" value="1"/>
</dbReference>
<dbReference type="Pfam" id="PF01479">
    <property type="entry name" value="S4"/>
    <property type="match status" value="1"/>
</dbReference>
<evidence type="ECO:0000313" key="2">
    <source>
        <dbReference type="EMBL" id="MPL60483.1"/>
    </source>
</evidence>
<name>A0A644T0N9_9ZZZZ</name>
<feature type="domain" description="RNA-binding S4" evidence="1">
    <location>
        <begin position="185"/>
        <end position="249"/>
    </location>
</feature>
<accession>A0A644T0N9</accession>
<dbReference type="SMART" id="SM00363">
    <property type="entry name" value="S4"/>
    <property type="match status" value="1"/>
</dbReference>